<comment type="caution">
    <text evidence="2">The sequence shown here is derived from an EMBL/GenBank/DDBJ whole genome shotgun (WGS) entry which is preliminary data.</text>
</comment>
<evidence type="ECO:0000313" key="2">
    <source>
        <dbReference type="EMBL" id="EJK54330.1"/>
    </source>
</evidence>
<name>K0RMH6_THAOC</name>
<evidence type="ECO:0000256" key="1">
    <source>
        <dbReference type="SAM" id="MobiDB-lite"/>
    </source>
</evidence>
<evidence type="ECO:0000313" key="3">
    <source>
        <dbReference type="Proteomes" id="UP000266841"/>
    </source>
</evidence>
<dbReference type="AlphaFoldDB" id="K0RMH6"/>
<feature type="region of interest" description="Disordered" evidence="1">
    <location>
        <begin position="1"/>
        <end position="36"/>
    </location>
</feature>
<proteinExistence type="predicted"/>
<feature type="non-terminal residue" evidence="2">
    <location>
        <position position="36"/>
    </location>
</feature>
<reference evidence="2 3" key="1">
    <citation type="journal article" date="2012" name="Genome Biol.">
        <title>Genome and low-iron response of an oceanic diatom adapted to chronic iron limitation.</title>
        <authorList>
            <person name="Lommer M."/>
            <person name="Specht M."/>
            <person name="Roy A.S."/>
            <person name="Kraemer L."/>
            <person name="Andreson R."/>
            <person name="Gutowska M.A."/>
            <person name="Wolf J."/>
            <person name="Bergner S.V."/>
            <person name="Schilhabel M.B."/>
            <person name="Klostermeier U.C."/>
            <person name="Beiko R.G."/>
            <person name="Rosenstiel P."/>
            <person name="Hippler M."/>
            <person name="Laroche J."/>
        </authorList>
    </citation>
    <scope>NUCLEOTIDE SEQUENCE [LARGE SCALE GENOMIC DNA]</scope>
    <source>
        <strain evidence="2 3">CCMP1005</strain>
    </source>
</reference>
<gene>
    <name evidence="2" type="ORF">THAOC_26053</name>
</gene>
<sequence length="36" mass="3955">MHRDSYHNNSPSSLTPVRPCLSSPADPVTTHNDPHS</sequence>
<dbReference type="Proteomes" id="UP000266841">
    <property type="component" value="Unassembled WGS sequence"/>
</dbReference>
<protein>
    <submittedName>
        <fullName evidence="2">Uncharacterized protein</fullName>
    </submittedName>
</protein>
<accession>K0RMH6</accession>
<keyword evidence="3" id="KW-1185">Reference proteome</keyword>
<organism evidence="2 3">
    <name type="scientific">Thalassiosira oceanica</name>
    <name type="common">Marine diatom</name>
    <dbReference type="NCBI Taxonomy" id="159749"/>
    <lineage>
        <taxon>Eukaryota</taxon>
        <taxon>Sar</taxon>
        <taxon>Stramenopiles</taxon>
        <taxon>Ochrophyta</taxon>
        <taxon>Bacillariophyta</taxon>
        <taxon>Coscinodiscophyceae</taxon>
        <taxon>Thalassiosirophycidae</taxon>
        <taxon>Thalassiosirales</taxon>
        <taxon>Thalassiosiraceae</taxon>
        <taxon>Thalassiosira</taxon>
    </lineage>
</organism>
<dbReference type="EMBL" id="AGNL01035984">
    <property type="protein sequence ID" value="EJK54330.1"/>
    <property type="molecule type" value="Genomic_DNA"/>
</dbReference>